<proteinExistence type="predicted"/>
<organism evidence="2">
    <name type="scientific">marine sediment metagenome</name>
    <dbReference type="NCBI Taxonomy" id="412755"/>
    <lineage>
        <taxon>unclassified sequences</taxon>
        <taxon>metagenomes</taxon>
        <taxon>ecological metagenomes</taxon>
    </lineage>
</organism>
<gene>
    <name evidence="2" type="ORF">LCGC14_1655830</name>
</gene>
<evidence type="ECO:0000313" key="2">
    <source>
        <dbReference type="EMBL" id="KKM19424.1"/>
    </source>
</evidence>
<keyword evidence="1" id="KW-1133">Transmembrane helix</keyword>
<accession>A0A0F9II15</accession>
<dbReference type="AlphaFoldDB" id="A0A0F9II15"/>
<keyword evidence="1" id="KW-0472">Membrane</keyword>
<reference evidence="2" key="1">
    <citation type="journal article" date="2015" name="Nature">
        <title>Complex archaea that bridge the gap between prokaryotes and eukaryotes.</title>
        <authorList>
            <person name="Spang A."/>
            <person name="Saw J.H."/>
            <person name="Jorgensen S.L."/>
            <person name="Zaremba-Niedzwiedzka K."/>
            <person name="Martijn J."/>
            <person name="Lind A.E."/>
            <person name="van Eijk R."/>
            <person name="Schleper C."/>
            <person name="Guy L."/>
            <person name="Ettema T.J."/>
        </authorList>
    </citation>
    <scope>NUCLEOTIDE SEQUENCE</scope>
</reference>
<comment type="caution">
    <text evidence="2">The sequence shown here is derived from an EMBL/GenBank/DDBJ whole genome shotgun (WGS) entry which is preliminary data.</text>
</comment>
<feature type="transmembrane region" description="Helical" evidence="1">
    <location>
        <begin position="111"/>
        <end position="134"/>
    </location>
</feature>
<feature type="transmembrane region" description="Helical" evidence="1">
    <location>
        <begin position="77"/>
        <end position="99"/>
    </location>
</feature>
<sequence length="142" mass="15895">MLRTEIDLNEQLFPGDEIEMHFKVFGPSWTYLRAAELAMLIYRLEQKRPEWELTAWDSTTYTDRLVLSFRVLKSNPVVVTAALIAAIVIGGGLFAWLALDKVYKIATTPAAQAAMLGTGAIGMTFLVIVGYLVLSRYYGWGD</sequence>
<protein>
    <submittedName>
        <fullName evidence="2">Uncharacterized protein</fullName>
    </submittedName>
</protein>
<evidence type="ECO:0000256" key="1">
    <source>
        <dbReference type="SAM" id="Phobius"/>
    </source>
</evidence>
<keyword evidence="1" id="KW-0812">Transmembrane</keyword>
<dbReference type="EMBL" id="LAZR01013989">
    <property type="protein sequence ID" value="KKM19424.1"/>
    <property type="molecule type" value="Genomic_DNA"/>
</dbReference>
<name>A0A0F9II15_9ZZZZ</name>